<dbReference type="SUPFAM" id="SSF49899">
    <property type="entry name" value="Concanavalin A-like lectins/glucanases"/>
    <property type="match status" value="1"/>
</dbReference>
<dbReference type="GO" id="GO:0005829">
    <property type="term" value="C:cytosol"/>
    <property type="evidence" value="ECO:0007669"/>
    <property type="project" value="TreeGrafter"/>
</dbReference>
<dbReference type="Pfam" id="PF00271">
    <property type="entry name" value="Helicase_C"/>
    <property type="match status" value="1"/>
</dbReference>
<dbReference type="Pfam" id="PF00622">
    <property type="entry name" value="SPRY"/>
    <property type="match status" value="1"/>
</dbReference>
<evidence type="ECO:0000256" key="1">
    <source>
        <dbReference type="ARBA" id="ARBA00022741"/>
    </source>
</evidence>
<dbReference type="CDD" id="cd18787">
    <property type="entry name" value="SF2_C_DEAD"/>
    <property type="match status" value="1"/>
</dbReference>
<evidence type="ECO:0000259" key="6">
    <source>
        <dbReference type="PROSITE" id="PS51194"/>
    </source>
</evidence>
<gene>
    <name evidence="7" type="ORF">APUTEX25_002040</name>
</gene>
<name>A0A3M7KX70_AUXPR</name>
<dbReference type="InterPro" id="IPR050079">
    <property type="entry name" value="DEAD_box_RNA_helicase"/>
</dbReference>
<dbReference type="Pfam" id="PF10229">
    <property type="entry name" value="MMADHC"/>
    <property type="match status" value="1"/>
</dbReference>
<dbReference type="Proteomes" id="UP000279271">
    <property type="component" value="Unassembled WGS sequence"/>
</dbReference>
<dbReference type="InterPro" id="IPR001650">
    <property type="entry name" value="Helicase_C-like"/>
</dbReference>
<dbReference type="SMART" id="SM00449">
    <property type="entry name" value="SPRY"/>
    <property type="match status" value="1"/>
</dbReference>
<keyword evidence="1" id="KW-0547">Nucleotide-binding</keyword>
<accession>A0A3M7KX70</accession>
<dbReference type="Pfam" id="PF00270">
    <property type="entry name" value="DEAD"/>
    <property type="match status" value="2"/>
</dbReference>
<dbReference type="EMBL" id="QOKY01000179">
    <property type="protein sequence ID" value="RMZ54464.1"/>
    <property type="molecule type" value="Genomic_DNA"/>
</dbReference>
<dbReference type="PROSITE" id="PS51192">
    <property type="entry name" value="HELICASE_ATP_BIND_1"/>
    <property type="match status" value="1"/>
</dbReference>
<keyword evidence="4" id="KW-0067">ATP-binding</keyword>
<keyword evidence="3" id="KW-0347">Helicase</keyword>
<dbReference type="InterPro" id="IPR014001">
    <property type="entry name" value="Helicase_ATP-bd"/>
</dbReference>
<dbReference type="GO" id="GO:0009235">
    <property type="term" value="P:cobalamin metabolic process"/>
    <property type="evidence" value="ECO:0007669"/>
    <property type="project" value="InterPro"/>
</dbReference>
<organism evidence="7 8">
    <name type="scientific">Auxenochlorella protothecoides</name>
    <name type="common">Green microalga</name>
    <name type="synonym">Chlorella protothecoides</name>
    <dbReference type="NCBI Taxonomy" id="3075"/>
    <lineage>
        <taxon>Eukaryota</taxon>
        <taxon>Viridiplantae</taxon>
        <taxon>Chlorophyta</taxon>
        <taxon>core chlorophytes</taxon>
        <taxon>Trebouxiophyceae</taxon>
        <taxon>Chlorellales</taxon>
        <taxon>Chlorellaceae</taxon>
        <taxon>Auxenochlorella</taxon>
    </lineage>
</organism>
<evidence type="ECO:0008006" key="9">
    <source>
        <dbReference type="Google" id="ProtNLM"/>
    </source>
</evidence>
<evidence type="ECO:0000313" key="8">
    <source>
        <dbReference type="Proteomes" id="UP000279271"/>
    </source>
</evidence>
<dbReference type="PANTHER" id="PTHR47959">
    <property type="entry name" value="ATP-DEPENDENT RNA HELICASE RHLE-RELATED"/>
    <property type="match status" value="1"/>
</dbReference>
<dbReference type="SMART" id="SM00487">
    <property type="entry name" value="DEXDc"/>
    <property type="match status" value="1"/>
</dbReference>
<evidence type="ECO:0000313" key="7">
    <source>
        <dbReference type="EMBL" id="RMZ54464.1"/>
    </source>
</evidence>
<dbReference type="PROSITE" id="PS51194">
    <property type="entry name" value="HELICASE_CTER"/>
    <property type="match status" value="1"/>
</dbReference>
<dbReference type="InterPro" id="IPR019362">
    <property type="entry name" value="MMADHC"/>
</dbReference>
<dbReference type="InterPro" id="IPR027417">
    <property type="entry name" value="P-loop_NTPase"/>
</dbReference>
<keyword evidence="2" id="KW-0378">Hydrolase</keyword>
<dbReference type="AlphaFoldDB" id="A0A3M7KX70"/>
<feature type="domain" description="Helicase C-terminal" evidence="6">
    <location>
        <begin position="667"/>
        <end position="860"/>
    </location>
</feature>
<evidence type="ECO:0000256" key="4">
    <source>
        <dbReference type="ARBA" id="ARBA00022840"/>
    </source>
</evidence>
<dbReference type="InterPro" id="IPR003877">
    <property type="entry name" value="SPRY_dom"/>
</dbReference>
<dbReference type="PANTHER" id="PTHR47959:SF13">
    <property type="entry name" value="ATP-DEPENDENT RNA HELICASE RHLE"/>
    <property type="match status" value="1"/>
</dbReference>
<dbReference type="SMART" id="SM00490">
    <property type="entry name" value="HELICc"/>
    <property type="match status" value="1"/>
</dbReference>
<evidence type="ECO:0000256" key="2">
    <source>
        <dbReference type="ARBA" id="ARBA00022801"/>
    </source>
</evidence>
<evidence type="ECO:0000256" key="3">
    <source>
        <dbReference type="ARBA" id="ARBA00022806"/>
    </source>
</evidence>
<dbReference type="GO" id="GO:0005524">
    <property type="term" value="F:ATP binding"/>
    <property type="evidence" value="ECO:0007669"/>
    <property type="project" value="UniProtKB-KW"/>
</dbReference>
<dbReference type="InterPro" id="IPR013320">
    <property type="entry name" value="ConA-like_dom_sf"/>
</dbReference>
<dbReference type="InterPro" id="IPR043136">
    <property type="entry name" value="B30.2/SPRY_sf"/>
</dbReference>
<reference evidence="8" key="1">
    <citation type="journal article" date="2018" name="Algal Res.">
        <title>Characterization of plant carbon substrate utilization by Auxenochlorella protothecoides.</title>
        <authorList>
            <person name="Vogler B.W."/>
            <person name="Starkenburg S.R."/>
            <person name="Sudasinghe N."/>
            <person name="Schambach J.Y."/>
            <person name="Rollin J.A."/>
            <person name="Pattathil S."/>
            <person name="Barry A.N."/>
        </authorList>
    </citation>
    <scope>NUCLEOTIDE SEQUENCE [LARGE SCALE GENOMIC DNA]</scope>
    <source>
        <strain evidence="8">UTEX 25</strain>
    </source>
</reference>
<sequence>MPQVRPFVMDGWRRSSIPSLNHAGGDEIEASVQACPKRFRDDIAALFPSIDIKDLFILMTCQKSRVDLVGRGPEVEEEKDRLLERFFFLAKAVVRRLEASGYWADYIDPCSGMSMVHRDTCAVYDEVAALCALCSFRIQNAGCCKVALHPSWGSWVYPATIFAKAPAEVVEAVWQETLMTLKPRHPPYCECCGGKRPGILTGPGAEAVPLILGGGDIMAAAETGSGKTGAFALPVLQVVQEVRAGLMRTGAPTAGRGAATDPAPAAAVWNAADRDDALAIQPDGLVCQSRSEAAWSGVRASLGADPASGPRYFEVAVCDEGLCRVGWAAPASSLELGTEKGPMAGPTALGDVVGAALDWQARRLSFYLNGKDLGVAYDLPKHLATPLFPAVTLKNAELAANFGAEAWKFPPPPGYQGFLPGGSIGEGLVSWEVASAPAQAGSNAARRPLALILEPTRELAEQTHDNLGLFSKFLPVPGVRTALCLGGTNPKAAERALAEGADIVTGTPGRVMEFVESGKLVLDGIKFFVLDEAGKDLGRPCLVPDRLLDTGNQEAIRKLFRRFPKAGAGVARLQVLLFSATLHSEEVRALARELCQDPILVDLRGKNHLPDTVDHLVLEVDPREDRSWLQTSPAVISDGCHTFDATGTDLDTPENWSEAVKRLKPRLLQRCLTALGMEQALIFCRTNHDCDNLEKFFKNLSGGAAAGGGPGNPYSCAVLAGQRSMEERRAALAAFKAGEVRFLVATDVAARGIDIQGLPFVINMTLPERAEDYVHRVGRVGRADALGLAVSLVSALPEKVWYASGKGQRPWLAPSRQNTATNDRPGGQTVWLDEPGLLRDVEERLGAAVPRLPADMALPADIAARLGRGPQAYGGGGADADPAAQEALGRRLAAVQPALAALAKLERDAQASFFDLKRKWAEVEAVRGRMQTVPLGE</sequence>
<dbReference type="GO" id="GO:0016787">
    <property type="term" value="F:hydrolase activity"/>
    <property type="evidence" value="ECO:0007669"/>
    <property type="project" value="UniProtKB-KW"/>
</dbReference>
<dbReference type="InterPro" id="IPR011545">
    <property type="entry name" value="DEAD/DEAH_box_helicase_dom"/>
</dbReference>
<dbReference type="GO" id="GO:0003676">
    <property type="term" value="F:nucleic acid binding"/>
    <property type="evidence" value="ECO:0007669"/>
    <property type="project" value="InterPro"/>
</dbReference>
<feature type="domain" description="Helicase ATP-binding" evidence="5">
    <location>
        <begin position="418"/>
        <end position="600"/>
    </location>
</feature>
<protein>
    <recommendedName>
        <fullName evidence="9">ATP-dependent RNA helicase DDX1</fullName>
    </recommendedName>
</protein>
<dbReference type="Gene3D" id="2.60.120.920">
    <property type="match status" value="2"/>
</dbReference>
<dbReference type="SUPFAM" id="SSF52540">
    <property type="entry name" value="P-loop containing nucleoside triphosphate hydrolases"/>
    <property type="match status" value="2"/>
</dbReference>
<proteinExistence type="predicted"/>
<comment type="caution">
    <text evidence="7">The sequence shown here is derived from an EMBL/GenBank/DDBJ whole genome shotgun (WGS) entry which is preliminary data.</text>
</comment>
<evidence type="ECO:0000259" key="5">
    <source>
        <dbReference type="PROSITE" id="PS51192"/>
    </source>
</evidence>
<dbReference type="Gene3D" id="3.40.50.300">
    <property type="entry name" value="P-loop containing nucleotide triphosphate hydrolases"/>
    <property type="match status" value="3"/>
</dbReference>
<dbReference type="GO" id="GO:0003724">
    <property type="term" value="F:RNA helicase activity"/>
    <property type="evidence" value="ECO:0007669"/>
    <property type="project" value="TreeGrafter"/>
</dbReference>